<feature type="region of interest" description="Disordered" evidence="1">
    <location>
        <begin position="348"/>
        <end position="390"/>
    </location>
</feature>
<reference evidence="3" key="1">
    <citation type="submission" date="2023-03" db="EMBL/GenBank/DDBJ databases">
        <title>Massive genome expansion in bonnet fungi (Mycena s.s.) driven by repeated elements and novel gene families across ecological guilds.</title>
        <authorList>
            <consortium name="Lawrence Berkeley National Laboratory"/>
            <person name="Harder C.B."/>
            <person name="Miyauchi S."/>
            <person name="Viragh M."/>
            <person name="Kuo A."/>
            <person name="Thoen E."/>
            <person name="Andreopoulos B."/>
            <person name="Lu D."/>
            <person name="Skrede I."/>
            <person name="Drula E."/>
            <person name="Henrissat B."/>
            <person name="Morin E."/>
            <person name="Kohler A."/>
            <person name="Barry K."/>
            <person name="LaButti K."/>
            <person name="Morin E."/>
            <person name="Salamov A."/>
            <person name="Lipzen A."/>
            <person name="Mereny Z."/>
            <person name="Hegedus B."/>
            <person name="Baldrian P."/>
            <person name="Stursova M."/>
            <person name="Weitz H."/>
            <person name="Taylor A."/>
            <person name="Grigoriev I.V."/>
            <person name="Nagy L.G."/>
            <person name="Martin F."/>
            <person name="Kauserud H."/>
        </authorList>
    </citation>
    <scope>NUCLEOTIDE SEQUENCE</scope>
    <source>
        <strain evidence="3">CBHHK002</strain>
    </source>
</reference>
<comment type="caution">
    <text evidence="3">The sequence shown here is derived from an EMBL/GenBank/DDBJ whole genome shotgun (WGS) entry which is preliminary data.</text>
</comment>
<dbReference type="Gene3D" id="3.90.70.10">
    <property type="entry name" value="Cysteine proteinases"/>
    <property type="match status" value="1"/>
</dbReference>
<feature type="region of interest" description="Disordered" evidence="1">
    <location>
        <begin position="1"/>
        <end position="24"/>
    </location>
</feature>
<dbReference type="GO" id="GO:0016579">
    <property type="term" value="P:protein deubiquitination"/>
    <property type="evidence" value="ECO:0007669"/>
    <property type="project" value="InterPro"/>
</dbReference>
<keyword evidence="4" id="KW-1185">Reference proteome</keyword>
<dbReference type="InterPro" id="IPR001394">
    <property type="entry name" value="Peptidase_C19_UCH"/>
</dbReference>
<evidence type="ECO:0000259" key="2">
    <source>
        <dbReference type="Pfam" id="PF00443"/>
    </source>
</evidence>
<organism evidence="3 4">
    <name type="scientific">Mycena albidolilacea</name>
    <dbReference type="NCBI Taxonomy" id="1033008"/>
    <lineage>
        <taxon>Eukaryota</taxon>
        <taxon>Fungi</taxon>
        <taxon>Dikarya</taxon>
        <taxon>Basidiomycota</taxon>
        <taxon>Agaricomycotina</taxon>
        <taxon>Agaricomycetes</taxon>
        <taxon>Agaricomycetidae</taxon>
        <taxon>Agaricales</taxon>
        <taxon>Marasmiineae</taxon>
        <taxon>Mycenaceae</taxon>
        <taxon>Mycena</taxon>
    </lineage>
</organism>
<protein>
    <recommendedName>
        <fullName evidence="2">Peptidase C19 ubiquitin carboxyl-terminal hydrolase domain-containing protein</fullName>
    </recommendedName>
</protein>
<dbReference type="InterPro" id="IPR038765">
    <property type="entry name" value="Papain-like_cys_pep_sf"/>
</dbReference>
<dbReference type="AlphaFoldDB" id="A0AAD6Z064"/>
<dbReference type="CDD" id="cd02257">
    <property type="entry name" value="Peptidase_C19"/>
    <property type="match status" value="1"/>
</dbReference>
<dbReference type="PANTHER" id="PTHR39597:SF1">
    <property type="entry name" value="UBA DOMAIN-CONTAINING PROTEIN RUP1"/>
    <property type="match status" value="1"/>
</dbReference>
<dbReference type="InterPro" id="IPR055335">
    <property type="entry name" value="Ucp6/RUP1"/>
</dbReference>
<evidence type="ECO:0000313" key="4">
    <source>
        <dbReference type="Proteomes" id="UP001218218"/>
    </source>
</evidence>
<gene>
    <name evidence="3" type="ORF">DFH08DRAFT_904786</name>
</gene>
<dbReference type="SUPFAM" id="SSF54001">
    <property type="entry name" value="Cysteine proteinases"/>
    <property type="match status" value="1"/>
</dbReference>
<dbReference type="Proteomes" id="UP001218218">
    <property type="component" value="Unassembled WGS sequence"/>
</dbReference>
<dbReference type="PANTHER" id="PTHR39597">
    <property type="entry name" value="UBA DOMAIN-CONTAINING PROTEIN RUP1"/>
    <property type="match status" value="1"/>
</dbReference>
<feature type="region of interest" description="Disordered" evidence="1">
    <location>
        <begin position="435"/>
        <end position="456"/>
    </location>
</feature>
<dbReference type="Pfam" id="PF00443">
    <property type="entry name" value="UCH"/>
    <property type="match status" value="1"/>
</dbReference>
<dbReference type="GO" id="GO:0004843">
    <property type="term" value="F:cysteine-type deubiquitinase activity"/>
    <property type="evidence" value="ECO:0007669"/>
    <property type="project" value="InterPro"/>
</dbReference>
<dbReference type="EMBL" id="JARIHO010000112">
    <property type="protein sequence ID" value="KAJ7302720.1"/>
    <property type="molecule type" value="Genomic_DNA"/>
</dbReference>
<feature type="domain" description="Peptidase C19 ubiquitin carboxyl-terminal hydrolase" evidence="2">
    <location>
        <begin position="457"/>
        <end position="643"/>
    </location>
</feature>
<dbReference type="CDD" id="cd14273">
    <property type="entry name" value="UBA_TAP-C_like"/>
    <property type="match status" value="1"/>
</dbReference>
<name>A0AAD6Z064_9AGAR</name>
<sequence>MVQLTPEAAARHDEAERQPLPLQEAKAWMSNKEREDGNMLAEITGADFDRALRILRRHDGDMDKAANSLLNGGEVEETAADRARERELAEVKESFAHLFPDPPKSKPETPNVVIDLTGDDDDAPTTTRFRATTRSPDPAWQMTIATPNNKKSEEEQLKEVMEASWADFTADESDEMRPEDTGLREGGRPIALRADVPTKAYAALIIHALFHVPQVRQRVSKLHLHLIDGAPPLVNPDWALWALIEMFTALDIGRINVYLDEELLTAWEAPQLGAGDEVGRASKVFLERVTNTVQKELDAQQVEVGSTTTKLFHFTHCSVHVPATGSPERVDEQDVGFVVEVQVGGTHNSIANNTDSAPVCGPATKDGVNPTLGNGANGTHGDSGKSSNVANDLTTRLSQTLNSYAPDGSSTHQLIQRASEVVAFEIVVAPSFSSFSNTSTSNIDAGKSGNAAPPEPLAFPATLHMDQFLDANLDLANETRAAEGVVRREMGVLASRRRVLVGFEGQDTLGNLRGAIEYYEHVAACDSPERLTTLRRMAGKLRNVLAKMEGEVREIDAKLASLQRELDGLWENPELKCHPYDLRAVLVHTGLPGRKGIYSYVRDSATGTWWKTVDYTVTEVSEDQVLTDPAGLHLGAGPYMLLYSRRQSEAEAGEPVQWPPIFVDRVENNNAMVLEGVRPQIEIPVPVGVGAAREGAAMDLS</sequence>
<dbReference type="GO" id="GO:0005634">
    <property type="term" value="C:nucleus"/>
    <property type="evidence" value="ECO:0007669"/>
    <property type="project" value="TreeGrafter"/>
</dbReference>
<dbReference type="GO" id="GO:0005829">
    <property type="term" value="C:cytosol"/>
    <property type="evidence" value="ECO:0007669"/>
    <property type="project" value="TreeGrafter"/>
</dbReference>
<accession>A0AAD6Z064</accession>
<proteinExistence type="predicted"/>
<evidence type="ECO:0000256" key="1">
    <source>
        <dbReference type="SAM" id="MobiDB-lite"/>
    </source>
</evidence>
<evidence type="ECO:0000313" key="3">
    <source>
        <dbReference type="EMBL" id="KAJ7302720.1"/>
    </source>
</evidence>